<dbReference type="EMBL" id="JNUP01000065">
    <property type="protein sequence ID" value="KGE71536.1"/>
    <property type="molecule type" value="Genomic_DNA"/>
</dbReference>
<dbReference type="AlphaFoldDB" id="A0A098QVC9"/>
<sequence>MFNFFLIPVGSTFTLYQNNQDKLALYADSKIITSLTNPAYRTLESTFEHWFMFPPGSTQEIPHNTGPIVTFALTPGLEFMLGGVFIGHVGFNLPLYSQAVGSILHQDVLSGLELDIANLEFGWRFRL</sequence>
<accession>A0A098QVC9</accession>
<keyword evidence="2" id="KW-1185">Reference proteome</keyword>
<evidence type="ECO:0000313" key="2">
    <source>
        <dbReference type="Proteomes" id="UP000029692"/>
    </source>
</evidence>
<proteinExistence type="predicted"/>
<comment type="caution">
    <text evidence="1">The sequence shown here is derived from an EMBL/GenBank/DDBJ whole genome shotgun (WGS) entry which is preliminary data.</text>
</comment>
<dbReference type="Proteomes" id="UP000029692">
    <property type="component" value="Unassembled WGS sequence"/>
</dbReference>
<dbReference type="STRING" id="1480694.DC28_09555"/>
<organism evidence="1 2">
    <name type="scientific">Spirochaeta lutea</name>
    <dbReference type="NCBI Taxonomy" id="1480694"/>
    <lineage>
        <taxon>Bacteria</taxon>
        <taxon>Pseudomonadati</taxon>
        <taxon>Spirochaetota</taxon>
        <taxon>Spirochaetia</taxon>
        <taxon>Spirochaetales</taxon>
        <taxon>Spirochaetaceae</taxon>
        <taxon>Spirochaeta</taxon>
    </lineage>
</organism>
<evidence type="ECO:0000313" key="1">
    <source>
        <dbReference type="EMBL" id="KGE71536.1"/>
    </source>
</evidence>
<reference evidence="1 2" key="1">
    <citation type="submission" date="2014-05" db="EMBL/GenBank/DDBJ databases">
        <title>De novo Genome Sequence of Spirocheata sp.</title>
        <authorList>
            <person name="Shivani Y."/>
            <person name="Subhash Y."/>
            <person name="Tushar L."/>
            <person name="Sasikala C."/>
            <person name="Ramana C.V."/>
        </authorList>
    </citation>
    <scope>NUCLEOTIDE SEQUENCE [LARGE SCALE GENOMIC DNA]</scope>
    <source>
        <strain evidence="1 2">JC230</strain>
    </source>
</reference>
<name>A0A098QVC9_9SPIO</name>
<dbReference type="RefSeq" id="WP_037547989.1">
    <property type="nucleotide sequence ID" value="NZ_JNUP01000065.1"/>
</dbReference>
<gene>
    <name evidence="1" type="ORF">DC28_09555</name>
</gene>
<protein>
    <submittedName>
        <fullName evidence="1">Uncharacterized protein</fullName>
    </submittedName>
</protein>